<dbReference type="PANTHER" id="PTHR42870">
    <property type="entry name" value="ACETYL-COA C-ACETYLTRANSFERASE"/>
    <property type="match status" value="1"/>
</dbReference>
<dbReference type="SUPFAM" id="SSF53901">
    <property type="entry name" value="Thiolase-like"/>
    <property type="match status" value="2"/>
</dbReference>
<proteinExistence type="predicted"/>
<dbReference type="GO" id="GO:0016746">
    <property type="term" value="F:acyltransferase activity"/>
    <property type="evidence" value="ECO:0007669"/>
    <property type="project" value="InterPro"/>
</dbReference>
<dbReference type="CDD" id="cd00829">
    <property type="entry name" value="SCP-x_thiolase"/>
    <property type="match status" value="1"/>
</dbReference>
<organism evidence="2">
    <name type="scientific">marine metagenome</name>
    <dbReference type="NCBI Taxonomy" id="408172"/>
    <lineage>
        <taxon>unclassified sequences</taxon>
        <taxon>metagenomes</taxon>
        <taxon>ecological metagenomes</taxon>
    </lineage>
</organism>
<dbReference type="InterPro" id="IPR016039">
    <property type="entry name" value="Thiolase-like"/>
</dbReference>
<evidence type="ECO:0000259" key="1">
    <source>
        <dbReference type="Pfam" id="PF22691"/>
    </source>
</evidence>
<protein>
    <recommendedName>
        <fullName evidence="1">Thiolase C-terminal domain-containing protein</fullName>
    </recommendedName>
</protein>
<dbReference type="AlphaFoldDB" id="A0A383CL74"/>
<feature type="domain" description="Thiolase C-terminal" evidence="1">
    <location>
        <begin position="175"/>
        <end position="231"/>
    </location>
</feature>
<dbReference type="InterPro" id="IPR055140">
    <property type="entry name" value="Thiolase_C_2"/>
</dbReference>
<evidence type="ECO:0000313" key="2">
    <source>
        <dbReference type="EMBL" id="SVE33127.1"/>
    </source>
</evidence>
<accession>A0A383CL74</accession>
<name>A0A383CL74_9ZZZZ</name>
<gene>
    <name evidence="2" type="ORF">METZ01_LOCUS485981</name>
</gene>
<dbReference type="PANTHER" id="PTHR42870:SF1">
    <property type="entry name" value="NON-SPECIFIC LIPID-TRANSFER PROTEIN-LIKE 2"/>
    <property type="match status" value="1"/>
</dbReference>
<dbReference type="Pfam" id="PF22691">
    <property type="entry name" value="Thiolase_C_1"/>
    <property type="match status" value="1"/>
</dbReference>
<dbReference type="Gene3D" id="3.40.47.10">
    <property type="match status" value="1"/>
</dbReference>
<feature type="non-terminal residue" evidence="2">
    <location>
        <position position="231"/>
    </location>
</feature>
<reference evidence="2" key="1">
    <citation type="submission" date="2018-05" db="EMBL/GenBank/DDBJ databases">
        <authorList>
            <person name="Lanie J.A."/>
            <person name="Ng W.-L."/>
            <person name="Kazmierczak K.M."/>
            <person name="Andrzejewski T.M."/>
            <person name="Davidsen T.M."/>
            <person name="Wayne K.J."/>
            <person name="Tettelin H."/>
            <person name="Glass J.I."/>
            <person name="Rusch D."/>
            <person name="Podicherti R."/>
            <person name="Tsui H.-C.T."/>
            <person name="Winkler M.E."/>
        </authorList>
    </citation>
    <scope>NUCLEOTIDE SEQUENCE</scope>
</reference>
<dbReference type="EMBL" id="UINC01209903">
    <property type="protein sequence ID" value="SVE33127.1"/>
    <property type="molecule type" value="Genomic_DNA"/>
</dbReference>
<sequence length="231" mass="25196">MLWGPKIAEALRIQPKVTATLDQAGASNIGLIQYAISAIEMGQAEIIAISYGDNPRTGTRASYARPRGDDALAGLFGAPSSYAMVAKRHMHEYGTTNEQLANVAIAHRTHASMNPGAQFQELFTVDDYMSSRWVAEPFRLLDCCPVSDGGAAYIITTEEKAKELTKLPVYIEGIGQAHPSWDFYRRPELATSGAKIAGKMAFESAGLRPADIDFCEIYDCFTIVPLISLEE</sequence>